<dbReference type="EMBL" id="RXIC02000022">
    <property type="protein sequence ID" value="KAB1216631.1"/>
    <property type="molecule type" value="Genomic_DNA"/>
</dbReference>
<sequence length="140" mass="15695">MLNGSPFGFFKPGRGLRQRDPLSPFLFILGSEVLSRMLGRVENYGLFHGIKVSRRALSLSHLLFADDIMIFSRANTREVNQISIVLEEYARLSGQKINKAKSSLFCSGNTHSEVVVALCNSLQVKKMAMNNKYLGLLLFI</sequence>
<evidence type="ECO:0000313" key="3">
    <source>
        <dbReference type="Proteomes" id="UP000516437"/>
    </source>
</evidence>
<dbReference type="PANTHER" id="PTHR46890">
    <property type="entry name" value="NON-LTR RETROLELEMENT REVERSE TRANSCRIPTASE-LIKE PROTEIN-RELATED"/>
    <property type="match status" value="1"/>
</dbReference>
<evidence type="ECO:0000313" key="2">
    <source>
        <dbReference type="EMBL" id="KAB1216631.1"/>
    </source>
</evidence>
<organism evidence="2 3">
    <name type="scientific">Morella rubra</name>
    <name type="common">Chinese bayberry</name>
    <dbReference type="NCBI Taxonomy" id="262757"/>
    <lineage>
        <taxon>Eukaryota</taxon>
        <taxon>Viridiplantae</taxon>
        <taxon>Streptophyta</taxon>
        <taxon>Embryophyta</taxon>
        <taxon>Tracheophyta</taxon>
        <taxon>Spermatophyta</taxon>
        <taxon>Magnoliopsida</taxon>
        <taxon>eudicotyledons</taxon>
        <taxon>Gunneridae</taxon>
        <taxon>Pentapetalae</taxon>
        <taxon>rosids</taxon>
        <taxon>fabids</taxon>
        <taxon>Fagales</taxon>
        <taxon>Myricaceae</taxon>
        <taxon>Morella</taxon>
    </lineage>
</organism>
<comment type="caution">
    <text evidence="2">The sequence shown here is derived from an EMBL/GenBank/DDBJ whole genome shotgun (WGS) entry which is preliminary data.</text>
</comment>
<protein>
    <recommendedName>
        <fullName evidence="1">Reverse transcriptase domain-containing protein</fullName>
    </recommendedName>
</protein>
<dbReference type="InterPro" id="IPR000477">
    <property type="entry name" value="RT_dom"/>
</dbReference>
<dbReference type="InterPro" id="IPR052343">
    <property type="entry name" value="Retrotransposon-Effector_Assoc"/>
</dbReference>
<evidence type="ECO:0000259" key="1">
    <source>
        <dbReference type="Pfam" id="PF00078"/>
    </source>
</evidence>
<dbReference type="Pfam" id="PF00078">
    <property type="entry name" value="RVT_1"/>
    <property type="match status" value="1"/>
</dbReference>
<feature type="domain" description="Reverse transcriptase" evidence="1">
    <location>
        <begin position="3"/>
        <end position="135"/>
    </location>
</feature>
<dbReference type="Proteomes" id="UP000516437">
    <property type="component" value="Chromosome 4"/>
</dbReference>
<proteinExistence type="predicted"/>
<gene>
    <name evidence="2" type="ORF">CJ030_MR4G007827</name>
</gene>
<accession>A0A6A1VUM1</accession>
<reference evidence="2 3" key="1">
    <citation type="journal article" date="2019" name="Plant Biotechnol. J.">
        <title>The red bayberry genome and genetic basis of sex determination.</title>
        <authorList>
            <person name="Jia H.M."/>
            <person name="Jia H.J."/>
            <person name="Cai Q.L."/>
            <person name="Wang Y."/>
            <person name="Zhao H.B."/>
            <person name="Yang W.F."/>
            <person name="Wang G.Y."/>
            <person name="Li Y.H."/>
            <person name="Zhan D.L."/>
            <person name="Shen Y.T."/>
            <person name="Niu Q.F."/>
            <person name="Chang L."/>
            <person name="Qiu J."/>
            <person name="Zhao L."/>
            <person name="Xie H.B."/>
            <person name="Fu W.Y."/>
            <person name="Jin J."/>
            <person name="Li X.W."/>
            <person name="Jiao Y."/>
            <person name="Zhou C.C."/>
            <person name="Tu T."/>
            <person name="Chai C.Y."/>
            <person name="Gao J.L."/>
            <person name="Fan L.J."/>
            <person name="van de Weg E."/>
            <person name="Wang J.Y."/>
            <person name="Gao Z.S."/>
        </authorList>
    </citation>
    <scope>NUCLEOTIDE SEQUENCE [LARGE SCALE GENOMIC DNA]</scope>
    <source>
        <tissue evidence="2">Leaves</tissue>
    </source>
</reference>
<name>A0A6A1VUM1_9ROSI</name>
<dbReference type="OrthoDB" id="1936608at2759"/>
<dbReference type="PANTHER" id="PTHR46890:SF48">
    <property type="entry name" value="RNA-DIRECTED DNA POLYMERASE"/>
    <property type="match status" value="1"/>
</dbReference>
<keyword evidence="3" id="KW-1185">Reference proteome</keyword>
<dbReference type="AlphaFoldDB" id="A0A6A1VUM1"/>